<dbReference type="RefSeq" id="XP_024737928.1">
    <property type="nucleotide sequence ID" value="XM_024876901.1"/>
</dbReference>
<dbReference type="GeneID" id="36584978"/>
<keyword evidence="2" id="KW-0472">Membrane</keyword>
<dbReference type="OrthoDB" id="3945378at2759"/>
<name>A0A2J6TDC3_9HELO</name>
<keyword evidence="2" id="KW-0812">Transmembrane</keyword>
<feature type="transmembrane region" description="Helical" evidence="2">
    <location>
        <begin position="210"/>
        <end position="229"/>
    </location>
</feature>
<evidence type="ECO:0000256" key="2">
    <source>
        <dbReference type="SAM" id="Phobius"/>
    </source>
</evidence>
<evidence type="ECO:0000313" key="4">
    <source>
        <dbReference type="Proteomes" id="UP000235371"/>
    </source>
</evidence>
<dbReference type="AlphaFoldDB" id="A0A2J6TDC3"/>
<feature type="transmembrane region" description="Helical" evidence="2">
    <location>
        <begin position="42"/>
        <end position="66"/>
    </location>
</feature>
<keyword evidence="4" id="KW-1185">Reference proteome</keyword>
<feature type="region of interest" description="Disordered" evidence="1">
    <location>
        <begin position="328"/>
        <end position="369"/>
    </location>
</feature>
<accession>A0A2J6TDC3</accession>
<sequence>MHLSGGTIFGILSLWGYRTRFYTDEGPVAIRHFGGFGTHSRLILSLGVSIYGLWYWLFAVTGSLIAMGSRLEIGELAVDPPNSPDCATLYTFMFAKVRADGGIRIFYIIACILCTIYFGIMLLASSIAGRKRLQNIVELARQKRWADTSRLRFATGFKYHELQIIYKTLRLLNFAWLVYSALLIEFTLNFNNVTAVLGGPHSSELHLPGQLLPLLIGAFGFVRICYLVLESWRSGNDVEPSLATNQRMRLEARTLHTKDLPLAFSPAMKREERVRKEHEPDEVDELERRRGRAARYLVSWLPWLSLLEGFRDEPVMGIGKEKRWSEYSGVPQERERIELERPPRRGERGEERVEGATGNGTAVRHGETV</sequence>
<organism evidence="3 4">
    <name type="scientific">Hyaloscypha bicolor E</name>
    <dbReference type="NCBI Taxonomy" id="1095630"/>
    <lineage>
        <taxon>Eukaryota</taxon>
        <taxon>Fungi</taxon>
        <taxon>Dikarya</taxon>
        <taxon>Ascomycota</taxon>
        <taxon>Pezizomycotina</taxon>
        <taxon>Leotiomycetes</taxon>
        <taxon>Helotiales</taxon>
        <taxon>Hyaloscyphaceae</taxon>
        <taxon>Hyaloscypha</taxon>
        <taxon>Hyaloscypha bicolor</taxon>
    </lineage>
</organism>
<dbReference type="STRING" id="1095630.A0A2J6TDC3"/>
<dbReference type="EMBL" id="KZ613787">
    <property type="protein sequence ID" value="PMD61024.1"/>
    <property type="molecule type" value="Genomic_DNA"/>
</dbReference>
<evidence type="ECO:0000256" key="1">
    <source>
        <dbReference type="SAM" id="MobiDB-lite"/>
    </source>
</evidence>
<reference evidence="3 4" key="1">
    <citation type="submission" date="2016-04" db="EMBL/GenBank/DDBJ databases">
        <title>A degradative enzymes factory behind the ericoid mycorrhizal symbiosis.</title>
        <authorList>
            <consortium name="DOE Joint Genome Institute"/>
            <person name="Martino E."/>
            <person name="Morin E."/>
            <person name="Grelet G."/>
            <person name="Kuo A."/>
            <person name="Kohler A."/>
            <person name="Daghino S."/>
            <person name="Barry K."/>
            <person name="Choi C."/>
            <person name="Cichocki N."/>
            <person name="Clum A."/>
            <person name="Copeland A."/>
            <person name="Hainaut M."/>
            <person name="Haridas S."/>
            <person name="Labutti K."/>
            <person name="Lindquist E."/>
            <person name="Lipzen A."/>
            <person name="Khouja H.-R."/>
            <person name="Murat C."/>
            <person name="Ohm R."/>
            <person name="Olson A."/>
            <person name="Spatafora J."/>
            <person name="Veneault-Fourrey C."/>
            <person name="Henrissat B."/>
            <person name="Grigoriev I."/>
            <person name="Martin F."/>
            <person name="Perotto S."/>
        </authorList>
    </citation>
    <scope>NUCLEOTIDE SEQUENCE [LARGE SCALE GENOMIC DNA]</scope>
    <source>
        <strain evidence="3 4">E</strain>
    </source>
</reference>
<evidence type="ECO:0000313" key="3">
    <source>
        <dbReference type="EMBL" id="PMD61024.1"/>
    </source>
</evidence>
<protein>
    <submittedName>
        <fullName evidence="3">Uncharacterized protein</fullName>
    </submittedName>
</protein>
<keyword evidence="2" id="KW-1133">Transmembrane helix</keyword>
<gene>
    <name evidence="3" type="ORF">K444DRAFT_560486</name>
</gene>
<feature type="compositionally biased region" description="Basic and acidic residues" evidence="1">
    <location>
        <begin position="332"/>
        <end position="354"/>
    </location>
</feature>
<dbReference type="InParanoid" id="A0A2J6TDC3"/>
<dbReference type="Proteomes" id="UP000235371">
    <property type="component" value="Unassembled WGS sequence"/>
</dbReference>
<feature type="transmembrane region" description="Helical" evidence="2">
    <location>
        <begin position="105"/>
        <end position="124"/>
    </location>
</feature>
<feature type="transmembrane region" description="Helical" evidence="2">
    <location>
        <begin position="171"/>
        <end position="190"/>
    </location>
</feature>
<proteinExistence type="predicted"/>